<feature type="compositionally biased region" description="Basic residues" evidence="1">
    <location>
        <begin position="22"/>
        <end position="45"/>
    </location>
</feature>
<accession>A0AAW0UW42</accession>
<comment type="caution">
    <text evidence="2">The sequence shown here is derived from an EMBL/GenBank/DDBJ whole genome shotgun (WGS) entry which is preliminary data.</text>
</comment>
<sequence>MAQGKHMSKKGKGGEKAPPNLKKGKRQPSSLKMRKGARAIAPKKAKAREAMMVQKQLQKAINSNIEEEMKQRASKDTTSFKLFKKKPEEKQKK</sequence>
<gene>
    <name evidence="2" type="ORF">O3P69_007573</name>
</gene>
<dbReference type="Proteomes" id="UP001487740">
    <property type="component" value="Unassembled WGS sequence"/>
</dbReference>
<evidence type="ECO:0000313" key="3">
    <source>
        <dbReference type="Proteomes" id="UP001487740"/>
    </source>
</evidence>
<reference evidence="2 3" key="1">
    <citation type="submission" date="2023-03" db="EMBL/GenBank/DDBJ databases">
        <title>High-quality genome of Scylla paramamosain provides insights in environmental adaptation.</title>
        <authorList>
            <person name="Zhang L."/>
        </authorList>
    </citation>
    <scope>NUCLEOTIDE SEQUENCE [LARGE SCALE GENOMIC DNA]</scope>
    <source>
        <strain evidence="2">LZ_2023a</strain>
        <tissue evidence="2">Muscle</tissue>
    </source>
</reference>
<dbReference type="AlphaFoldDB" id="A0AAW0UW42"/>
<feature type="region of interest" description="Disordered" evidence="1">
    <location>
        <begin position="1"/>
        <end position="45"/>
    </location>
</feature>
<dbReference type="Pfam" id="PF09495">
    <property type="entry name" value="DUF2462"/>
    <property type="match status" value="1"/>
</dbReference>
<dbReference type="InterPro" id="IPR019034">
    <property type="entry name" value="UPF0390"/>
</dbReference>
<evidence type="ECO:0000313" key="2">
    <source>
        <dbReference type="EMBL" id="KAK8404344.1"/>
    </source>
</evidence>
<evidence type="ECO:0000256" key="1">
    <source>
        <dbReference type="SAM" id="MobiDB-lite"/>
    </source>
</evidence>
<proteinExistence type="predicted"/>
<protein>
    <submittedName>
        <fullName evidence="2">Uncharacterized protein</fullName>
    </submittedName>
</protein>
<feature type="compositionally biased region" description="Basic residues" evidence="1">
    <location>
        <begin position="1"/>
        <end position="11"/>
    </location>
</feature>
<organism evidence="2 3">
    <name type="scientific">Scylla paramamosain</name>
    <name type="common">Mud crab</name>
    <dbReference type="NCBI Taxonomy" id="85552"/>
    <lineage>
        <taxon>Eukaryota</taxon>
        <taxon>Metazoa</taxon>
        <taxon>Ecdysozoa</taxon>
        <taxon>Arthropoda</taxon>
        <taxon>Crustacea</taxon>
        <taxon>Multicrustacea</taxon>
        <taxon>Malacostraca</taxon>
        <taxon>Eumalacostraca</taxon>
        <taxon>Eucarida</taxon>
        <taxon>Decapoda</taxon>
        <taxon>Pleocyemata</taxon>
        <taxon>Brachyura</taxon>
        <taxon>Eubrachyura</taxon>
        <taxon>Portunoidea</taxon>
        <taxon>Portunidae</taxon>
        <taxon>Portuninae</taxon>
        <taxon>Scylla</taxon>
    </lineage>
</organism>
<feature type="region of interest" description="Disordered" evidence="1">
    <location>
        <begin position="65"/>
        <end position="93"/>
    </location>
</feature>
<name>A0AAW0UW42_SCYPA</name>
<keyword evidence="3" id="KW-1185">Reference proteome</keyword>
<dbReference type="EMBL" id="JARAKH010000004">
    <property type="protein sequence ID" value="KAK8404344.1"/>
    <property type="molecule type" value="Genomic_DNA"/>
</dbReference>